<evidence type="ECO:0000256" key="1">
    <source>
        <dbReference type="ARBA" id="ARBA00010577"/>
    </source>
</evidence>
<feature type="region of interest" description="Disordered" evidence="3">
    <location>
        <begin position="1"/>
        <end position="27"/>
    </location>
</feature>
<comment type="caution">
    <text evidence="4">The sequence shown here is derived from an EMBL/GenBank/DDBJ whole genome shotgun (WGS) entry which is preliminary data.</text>
</comment>
<dbReference type="InterPro" id="IPR005648">
    <property type="entry name" value="FlgD"/>
</dbReference>
<dbReference type="Proteomes" id="UP001321453">
    <property type="component" value="Unassembled WGS sequence"/>
</dbReference>
<reference evidence="4 5" key="1">
    <citation type="submission" date="2023-06" db="EMBL/GenBank/DDBJ databases">
        <title>Cellulomonas sp. MW9 Whole genome sequence.</title>
        <authorList>
            <person name="Park S."/>
        </authorList>
    </citation>
    <scope>NUCLEOTIDE SEQUENCE [LARGE SCALE GENOMIC DNA]</scope>
    <source>
        <strain evidence="4 5">MW9</strain>
    </source>
</reference>
<dbReference type="EMBL" id="JAUCGR010000001">
    <property type="protein sequence ID" value="MDM7830550.1"/>
    <property type="molecule type" value="Genomic_DNA"/>
</dbReference>
<gene>
    <name evidence="4" type="ORF">QRT05_04335</name>
</gene>
<accession>A0ABT7S4K8</accession>
<evidence type="ECO:0000313" key="5">
    <source>
        <dbReference type="Proteomes" id="UP001321453"/>
    </source>
</evidence>
<keyword evidence="5" id="KW-1185">Reference proteome</keyword>
<name>A0ABT7S4K8_9CELL</name>
<dbReference type="Pfam" id="PF03963">
    <property type="entry name" value="FlgD"/>
    <property type="match status" value="1"/>
</dbReference>
<protein>
    <submittedName>
        <fullName evidence="4">Flagellar hook capping FlgD N-terminal domain-containing protein</fullName>
    </submittedName>
</protein>
<organism evidence="4 5">
    <name type="scientific">Cellulomonas edaphi</name>
    <dbReference type="NCBI Taxonomy" id="3053468"/>
    <lineage>
        <taxon>Bacteria</taxon>
        <taxon>Bacillati</taxon>
        <taxon>Actinomycetota</taxon>
        <taxon>Actinomycetes</taxon>
        <taxon>Micrococcales</taxon>
        <taxon>Cellulomonadaceae</taxon>
        <taxon>Cellulomonas</taxon>
    </lineage>
</organism>
<feature type="compositionally biased region" description="Low complexity" evidence="3">
    <location>
        <begin position="8"/>
        <end position="27"/>
    </location>
</feature>
<keyword evidence="4" id="KW-0969">Cilium</keyword>
<evidence type="ECO:0000313" key="4">
    <source>
        <dbReference type="EMBL" id="MDM7830550.1"/>
    </source>
</evidence>
<comment type="similarity">
    <text evidence="1">Belongs to the FlgD family.</text>
</comment>
<evidence type="ECO:0000256" key="3">
    <source>
        <dbReference type="SAM" id="MobiDB-lite"/>
    </source>
</evidence>
<keyword evidence="4" id="KW-0966">Cell projection</keyword>
<sequence length="151" mass="15403">MSIDTSYATSPTGAAAGASTPASAPSGDLDKQAFLNLLVTQLRNQDPSSPMDSSQLMAQTTQLTTMEKLVELSDTSRESFALQMRVAASSFVGKQVSWTDADGVDHSGVAAGVSFAGPVPTVSIDGKDVPLDQVSAVTAETGAPATPSTHS</sequence>
<proteinExistence type="inferred from homology"/>
<keyword evidence="4" id="KW-0282">Flagellum</keyword>
<evidence type="ECO:0000256" key="2">
    <source>
        <dbReference type="ARBA" id="ARBA00022795"/>
    </source>
</evidence>
<dbReference type="RefSeq" id="WP_289445607.1">
    <property type="nucleotide sequence ID" value="NZ_JAUCGR010000001.1"/>
</dbReference>
<keyword evidence="2" id="KW-1005">Bacterial flagellum biogenesis</keyword>